<reference evidence="2" key="1">
    <citation type="journal article" date="2014" name="Nat. Commun.">
        <title>The emerging biofuel crop Camelina sativa retains a highly undifferentiated hexaploid genome structure.</title>
        <authorList>
            <person name="Kagale S."/>
            <person name="Koh C."/>
            <person name="Nixon J."/>
            <person name="Bollina V."/>
            <person name="Clarke W.E."/>
            <person name="Tuteja R."/>
            <person name="Spillane C."/>
            <person name="Robinson S.J."/>
            <person name="Links M.G."/>
            <person name="Clarke C."/>
            <person name="Higgins E.E."/>
            <person name="Huebert T."/>
            <person name="Sharpe A.G."/>
            <person name="Parkin I.A."/>
        </authorList>
    </citation>
    <scope>NUCLEOTIDE SEQUENCE [LARGE SCALE GENOMIC DNA]</scope>
    <source>
        <strain evidence="2">cv. DH55</strain>
    </source>
</reference>
<gene>
    <name evidence="3" type="primary">LOC104704416</name>
</gene>
<protein>
    <submittedName>
        <fullName evidence="3">Uncharacterized protein At3g60930, chloroplastic-like</fullName>
    </submittedName>
</protein>
<feature type="compositionally biased region" description="Polar residues" evidence="1">
    <location>
        <begin position="218"/>
        <end position="228"/>
    </location>
</feature>
<accession>A0ABM0T0B9</accession>
<evidence type="ECO:0000256" key="1">
    <source>
        <dbReference type="SAM" id="MobiDB-lite"/>
    </source>
</evidence>
<feature type="region of interest" description="Disordered" evidence="1">
    <location>
        <begin position="203"/>
        <end position="363"/>
    </location>
</feature>
<keyword evidence="2" id="KW-1185">Reference proteome</keyword>
<evidence type="ECO:0000313" key="3">
    <source>
        <dbReference type="RefSeq" id="XP_010418813.1"/>
    </source>
</evidence>
<feature type="compositionally biased region" description="Basic and acidic residues" evidence="1">
    <location>
        <begin position="288"/>
        <end position="307"/>
    </location>
</feature>
<feature type="region of interest" description="Disordered" evidence="1">
    <location>
        <begin position="1"/>
        <end position="23"/>
    </location>
</feature>
<reference evidence="3" key="2">
    <citation type="submission" date="2025-08" db="UniProtKB">
        <authorList>
            <consortium name="RefSeq"/>
        </authorList>
    </citation>
    <scope>IDENTIFICATION</scope>
    <source>
        <tissue evidence="3">Leaf</tissue>
    </source>
</reference>
<dbReference type="PANTHER" id="PTHR31099:SF37">
    <property type="entry name" value="MYOSIN HEAVY CHAIN-LIKE PROTEIN"/>
    <property type="match status" value="1"/>
</dbReference>
<proteinExistence type="predicted"/>
<evidence type="ECO:0000313" key="2">
    <source>
        <dbReference type="Proteomes" id="UP000694864"/>
    </source>
</evidence>
<dbReference type="PANTHER" id="PTHR31099">
    <property type="entry name" value="OS06G0165300 PROTEIN"/>
    <property type="match status" value="1"/>
</dbReference>
<dbReference type="Proteomes" id="UP000694864">
    <property type="component" value="Chromosome 7"/>
</dbReference>
<feature type="region of interest" description="Disordered" evidence="1">
    <location>
        <begin position="479"/>
        <end position="501"/>
    </location>
</feature>
<sequence>MAEIRGSTGIPPGIEIRFPKAHESPENPPPGYCCAFEIFFSTCGLSFPLPELVVRMMFELGFALPQMCPNFVWTVLCLQTLGEEFDYQLSSTDFLQVYTVKTGRTKGTLYVSPLYGLKVFDDLPEKDEKWRKSYFFFPVNELTFGHLASLHVSKWTSKIGRVVYFVRLKGRSLVWSDPPSTSGMSYREERACRIAEKEAKRQMAATLAEGNARIPAKNTDSSAPQVSEVSIPRASPSEISTGPSKPSAGPSEPPVIVIADSSDEPRENEVPPPPLSKGPTEASSQRVEPSKKRKEPETSSSLREKTRARSSSSGDERGRSSSKDGAPFSEKKSRNLPSTKESGGSSGKLPSKEQSHSPQAFADMSEVNRANFFRFADKIGELMIEFNNSVASYEDQLFASPSTSEVNQLKERVVELETHVAEFTKLEAINAKPVEKAEQIRARMKKAEVEVLDLGVANEDLRGKLKKAGDLYYEATENEKALRDQESAEGGETSDEANSPAKIRAAEFRANRMLVEEISRGEIQDIEAELGLLRADEEVSKGYYEVLIPDFLDTK</sequence>
<dbReference type="GeneID" id="104704416"/>
<dbReference type="RefSeq" id="XP_010418813.1">
    <property type="nucleotide sequence ID" value="XM_010420511.1"/>
</dbReference>
<organism evidence="2 3">
    <name type="scientific">Camelina sativa</name>
    <name type="common">False flax</name>
    <name type="synonym">Myagrum sativum</name>
    <dbReference type="NCBI Taxonomy" id="90675"/>
    <lineage>
        <taxon>Eukaryota</taxon>
        <taxon>Viridiplantae</taxon>
        <taxon>Streptophyta</taxon>
        <taxon>Embryophyta</taxon>
        <taxon>Tracheophyta</taxon>
        <taxon>Spermatophyta</taxon>
        <taxon>Magnoliopsida</taxon>
        <taxon>eudicotyledons</taxon>
        <taxon>Gunneridae</taxon>
        <taxon>Pentapetalae</taxon>
        <taxon>rosids</taxon>
        <taxon>malvids</taxon>
        <taxon>Brassicales</taxon>
        <taxon>Brassicaceae</taxon>
        <taxon>Camelineae</taxon>
        <taxon>Camelina</taxon>
    </lineage>
</organism>
<name>A0ABM0T0B9_CAMSA</name>